<keyword evidence="3" id="KW-1185">Reference proteome</keyword>
<dbReference type="CDD" id="cd11614">
    <property type="entry name" value="SAF_CpaB_FlgA_like"/>
    <property type="match status" value="1"/>
</dbReference>
<sequence>MRTKIFALILLGIALALAGAFGTFHYTRALEAELASARVSLRAFGETAPIPVPVRDMAAGEILGPADFMIVEIPLAYLPPNVLRELPPPGPEPEPAPAEAAATTPEAAVPLAEAAADNTAIDGAPAPPAGHLVALSPLKQGSFLFDAELGVASRQGNGALLPAANGRIFALSLRNDKDFGSGLREGSFVDLFWTQPIGGGKTETRLLASGLRLRQMPLVAVPPETSPRRFLLEGTIEQAAQMLVASQSGSFDILLSDGSRSTRSELALIGPTELQSLPLTYRDGDSAGAAPPASLVGRLTGAPEQRETCPTAVIRGGARTIAEVPC</sequence>
<dbReference type="EMBL" id="JACDXX010000001">
    <property type="protein sequence ID" value="MCB5408729.1"/>
    <property type="molecule type" value="Genomic_DNA"/>
</dbReference>
<evidence type="ECO:0000313" key="2">
    <source>
        <dbReference type="EMBL" id="MCB5408729.1"/>
    </source>
</evidence>
<protein>
    <recommendedName>
        <fullName evidence="4">Flp pilus assembly protein CpaB</fullName>
    </recommendedName>
</protein>
<reference evidence="2 3" key="1">
    <citation type="submission" date="2020-07" db="EMBL/GenBank/DDBJ databases">
        <title>Pseudogemmobacter sp. nov., isolated from poultry manure in Taiwan.</title>
        <authorList>
            <person name="Lin S.-Y."/>
            <person name="Tang Y.-S."/>
            <person name="Young C.-C."/>
        </authorList>
    </citation>
    <scope>NUCLEOTIDE SEQUENCE [LARGE SCALE GENOMIC DNA]</scope>
    <source>
        <strain evidence="2 3">CC-YST710</strain>
    </source>
</reference>
<dbReference type="RefSeq" id="WP_226933614.1">
    <property type="nucleotide sequence ID" value="NZ_JACDXX010000001.1"/>
</dbReference>
<gene>
    <name evidence="2" type="ORF">H0485_01735</name>
</gene>
<dbReference type="Proteomes" id="UP001198571">
    <property type="component" value="Unassembled WGS sequence"/>
</dbReference>
<evidence type="ECO:0008006" key="4">
    <source>
        <dbReference type="Google" id="ProtNLM"/>
    </source>
</evidence>
<evidence type="ECO:0000256" key="1">
    <source>
        <dbReference type="SAM" id="MobiDB-lite"/>
    </source>
</evidence>
<feature type="compositionally biased region" description="Pro residues" evidence="1">
    <location>
        <begin position="86"/>
        <end position="96"/>
    </location>
</feature>
<name>A0ABS8CH93_9RHOB</name>
<organism evidence="2 3">
    <name type="scientific">Pseudogemmobacter faecipullorum</name>
    <dbReference type="NCBI Taxonomy" id="2755041"/>
    <lineage>
        <taxon>Bacteria</taxon>
        <taxon>Pseudomonadati</taxon>
        <taxon>Pseudomonadota</taxon>
        <taxon>Alphaproteobacteria</taxon>
        <taxon>Rhodobacterales</taxon>
        <taxon>Paracoccaceae</taxon>
        <taxon>Pseudogemmobacter</taxon>
    </lineage>
</organism>
<evidence type="ECO:0000313" key="3">
    <source>
        <dbReference type="Proteomes" id="UP001198571"/>
    </source>
</evidence>
<proteinExistence type="predicted"/>
<comment type="caution">
    <text evidence="2">The sequence shown here is derived from an EMBL/GenBank/DDBJ whole genome shotgun (WGS) entry which is preliminary data.</text>
</comment>
<accession>A0ABS8CH93</accession>
<feature type="region of interest" description="Disordered" evidence="1">
    <location>
        <begin position="85"/>
        <end position="105"/>
    </location>
</feature>